<proteinExistence type="predicted"/>
<accession>A0ABZ1SFZ0</accession>
<protein>
    <recommendedName>
        <fullName evidence="4">XRE family transcriptional regulator</fullName>
    </recommendedName>
</protein>
<dbReference type="EMBL" id="CP108084">
    <property type="protein sequence ID" value="WUP52182.1"/>
    <property type="molecule type" value="Genomic_DNA"/>
</dbReference>
<feature type="region of interest" description="Disordered" evidence="1">
    <location>
        <begin position="420"/>
        <end position="449"/>
    </location>
</feature>
<organism evidence="2 3">
    <name type="scientific">Micromonospora globbae</name>
    <dbReference type="NCBI Taxonomy" id="1894969"/>
    <lineage>
        <taxon>Bacteria</taxon>
        <taxon>Bacillati</taxon>
        <taxon>Actinomycetota</taxon>
        <taxon>Actinomycetes</taxon>
        <taxon>Micromonosporales</taxon>
        <taxon>Micromonosporaceae</taxon>
        <taxon>Micromonospora</taxon>
    </lineage>
</organism>
<dbReference type="RefSeq" id="WP_328853244.1">
    <property type="nucleotide sequence ID" value="NZ_CP108084.1"/>
</dbReference>
<evidence type="ECO:0000256" key="1">
    <source>
        <dbReference type="SAM" id="MobiDB-lite"/>
    </source>
</evidence>
<reference evidence="2" key="1">
    <citation type="submission" date="2022-10" db="EMBL/GenBank/DDBJ databases">
        <title>The complete genomes of actinobacterial strains from the NBC collection.</title>
        <authorList>
            <person name="Joergensen T.S."/>
            <person name="Alvarez Arevalo M."/>
            <person name="Sterndorff E.B."/>
            <person name="Faurdal D."/>
            <person name="Vuksanovic O."/>
            <person name="Mourched A.-S."/>
            <person name="Charusanti P."/>
            <person name="Shaw S."/>
            <person name="Blin K."/>
            <person name="Weber T."/>
        </authorList>
    </citation>
    <scope>NUCLEOTIDE SEQUENCE</scope>
    <source>
        <strain evidence="2">NBC_00256</strain>
    </source>
</reference>
<evidence type="ECO:0000313" key="2">
    <source>
        <dbReference type="EMBL" id="WUP52182.1"/>
    </source>
</evidence>
<sequence length="449" mass="49898">MPRHPETLITPNTVLAERRAGLPSPRRPGQRMSRAELADAVNAALDRLYPGRSLTAHYVDYRWVGKLERGEHRWPSRERRAALREVLGAATDADLGLYSPRRTADLSSPRGLKDQPGIGPSTHINDQLLYGDLDAWRRELDQLIAQPTRTWPELGVRVREHLDILERLQRDGARSHLAPIDARWSEFMSWIADNTLTHPDGAAWLDRSHHRAAQADDRPLTAYTLMRRSQRALDNGDIRAAISLSRRSLTPGPVPARTRALCLTRAAEALAASGDDAGTFTTITTARREVLNAGTDADEDDFAQHCDLRYVAAVEARCRHLLGDPASAASILEELLNGLDAIVPLDAGLWHAHLAECYLHHDPERAADHGMTALRLADETASYRVIRATQPLAIALRRQGALPSVRAFIDTQRAAVTRQCQDEQHGPAAAHDQHRHSRPCTRGSDLAHW</sequence>
<keyword evidence="3" id="KW-1185">Reference proteome</keyword>
<dbReference type="Proteomes" id="UP001432190">
    <property type="component" value="Chromosome"/>
</dbReference>
<gene>
    <name evidence="2" type="ORF">OG994_11980</name>
</gene>
<evidence type="ECO:0008006" key="4">
    <source>
        <dbReference type="Google" id="ProtNLM"/>
    </source>
</evidence>
<name>A0ABZ1SFZ0_9ACTN</name>
<evidence type="ECO:0000313" key="3">
    <source>
        <dbReference type="Proteomes" id="UP001432190"/>
    </source>
</evidence>